<evidence type="ECO:0000256" key="1">
    <source>
        <dbReference type="SAM" id="SignalP"/>
    </source>
</evidence>
<keyword evidence="1" id="KW-0732">Signal</keyword>
<protein>
    <submittedName>
        <fullName evidence="2">Outer membrane protein OmpW</fullName>
    </submittedName>
</protein>
<evidence type="ECO:0000313" key="2">
    <source>
        <dbReference type="EMBL" id="BDX05070.1"/>
    </source>
</evidence>
<gene>
    <name evidence="2" type="ORF">MACH26_05910</name>
</gene>
<reference evidence="2" key="1">
    <citation type="submission" date="2023-01" db="EMBL/GenBank/DDBJ databases">
        <title>Complete genome sequence of Planctobacterium marinum strain Dej080120_11.</title>
        <authorList>
            <person name="Ueki S."/>
            <person name="Maruyama F."/>
        </authorList>
    </citation>
    <scope>NUCLEOTIDE SEQUENCE</scope>
    <source>
        <strain evidence="2">Dej080120_11</strain>
    </source>
</reference>
<name>A0AA48I358_9ALTE</name>
<keyword evidence="3" id="KW-1185">Reference proteome</keyword>
<dbReference type="EMBL" id="AP027272">
    <property type="protein sequence ID" value="BDX05070.1"/>
    <property type="molecule type" value="Genomic_DNA"/>
</dbReference>
<accession>A0AA48I358</accession>
<dbReference type="KEGG" id="pmaw:MACH26_05910"/>
<dbReference type="AlphaFoldDB" id="A0AA48I358"/>
<dbReference type="Gene3D" id="2.40.160.20">
    <property type="match status" value="1"/>
</dbReference>
<dbReference type="GO" id="GO:0055085">
    <property type="term" value="P:transmembrane transport"/>
    <property type="evidence" value="ECO:0007669"/>
    <property type="project" value="TreeGrafter"/>
</dbReference>
<organism evidence="2 3">
    <name type="scientific">Planctobacterium marinum</name>
    <dbReference type="NCBI Taxonomy" id="1631968"/>
    <lineage>
        <taxon>Bacteria</taxon>
        <taxon>Pseudomonadati</taxon>
        <taxon>Pseudomonadota</taxon>
        <taxon>Gammaproteobacteria</taxon>
        <taxon>Alteromonadales</taxon>
        <taxon>Alteromonadaceae</taxon>
        <taxon>Planctobacterium</taxon>
    </lineage>
</organism>
<dbReference type="RefSeq" id="WP_338291021.1">
    <property type="nucleotide sequence ID" value="NZ_AP027272.1"/>
</dbReference>
<dbReference type="Pfam" id="PF03922">
    <property type="entry name" value="OmpW"/>
    <property type="match status" value="1"/>
</dbReference>
<dbReference type="InterPro" id="IPR011250">
    <property type="entry name" value="OMP/PagP_B-barrel"/>
</dbReference>
<feature type="chain" id="PRO_5041394700" evidence="1">
    <location>
        <begin position="22"/>
        <end position="216"/>
    </location>
</feature>
<evidence type="ECO:0000313" key="3">
    <source>
        <dbReference type="Proteomes" id="UP001333710"/>
    </source>
</evidence>
<dbReference type="InterPro" id="IPR005618">
    <property type="entry name" value="OMPW"/>
</dbReference>
<dbReference type="Proteomes" id="UP001333710">
    <property type="component" value="Chromosome"/>
</dbReference>
<feature type="signal peptide" evidence="1">
    <location>
        <begin position="1"/>
        <end position="21"/>
    </location>
</feature>
<sequence length="216" mass="23236">MKLSKLAMAAALTLLPLSTIAAEAGDWLVRGGITSVNPDDSSSNVFVAGADLGVGVSVDNNAQLGLNLAYFFNKNWAVEVLAATPFSHDIDLDTVGALGETKHLPPTVSALYYFDMGDSNVHPYVGLGVNYTVFFDEGFTAANETAGFSDLDLDDSFGFSTQVGVDVDINEQWFFNASVRWIDIDTEATFKLGADTGKVDVDIDPYVYTLSLGYRF</sequence>
<proteinExistence type="predicted"/>
<dbReference type="SUPFAM" id="SSF56925">
    <property type="entry name" value="OMPA-like"/>
    <property type="match status" value="1"/>
</dbReference>
<dbReference type="PANTHER" id="PTHR36920:SF1">
    <property type="entry name" value="OUTER MEMBRANE PROTEIN W"/>
    <property type="match status" value="1"/>
</dbReference>
<dbReference type="PANTHER" id="PTHR36920">
    <property type="match status" value="1"/>
</dbReference>
<dbReference type="GO" id="GO:0019867">
    <property type="term" value="C:outer membrane"/>
    <property type="evidence" value="ECO:0007669"/>
    <property type="project" value="InterPro"/>
</dbReference>